<evidence type="ECO:0000313" key="2">
    <source>
        <dbReference type="EMBL" id="HAG1882576.1"/>
    </source>
</evidence>
<evidence type="ECO:0000313" key="3">
    <source>
        <dbReference type="EMBL" id="HAG5358530.1"/>
    </source>
</evidence>
<comment type="caution">
    <text evidence="3">The sequence shown here is derived from an EMBL/GenBank/DDBJ whole genome shotgun (WGS) entry which is preliminary data.</text>
</comment>
<dbReference type="Gene3D" id="1.10.1220.10">
    <property type="entry name" value="Met repressor-like"/>
    <property type="match status" value="1"/>
</dbReference>
<proteinExistence type="predicted"/>
<protein>
    <submittedName>
        <fullName evidence="3">Arc family DNA-binding protein</fullName>
    </submittedName>
</protein>
<dbReference type="InterPro" id="IPR013321">
    <property type="entry name" value="Arc_rbn_hlx_hlx"/>
</dbReference>
<dbReference type="InterPro" id="IPR005569">
    <property type="entry name" value="Arc_DNA-bd_dom"/>
</dbReference>
<dbReference type="EMBL" id="DAAXOF010000016">
    <property type="protein sequence ID" value="HAG1882576.1"/>
    <property type="molecule type" value="Genomic_DNA"/>
</dbReference>
<accession>A0A765BPY7</accession>
<evidence type="ECO:0000259" key="1">
    <source>
        <dbReference type="Pfam" id="PF03869"/>
    </source>
</evidence>
<dbReference type="AlphaFoldDB" id="A0A765BPY7"/>
<sequence length="97" mass="10507">MSKRDPQFNLRIPADIKEQITALAAKNKRSINTEIVAAIELSLEVNSGAIKPTDSGLPGGLGHLLKTLKPAELEKFVNDISTSAAERAIKKLTQKKD</sequence>
<dbReference type="InterPro" id="IPR010985">
    <property type="entry name" value="Ribbon_hlx_hlx"/>
</dbReference>
<name>A0A765BPY7_SALER</name>
<reference evidence="3" key="1">
    <citation type="journal article" date="2018" name="Genome Biol.">
        <title>SKESA: strategic k-mer extension for scrupulous assemblies.</title>
        <authorList>
            <person name="Souvorov A."/>
            <person name="Agarwala R."/>
            <person name="Lipman D.J."/>
        </authorList>
    </citation>
    <scope>NUCLEOTIDE SEQUENCE</scope>
    <source>
        <strain evidence="3">MA.CK_98/00010293</strain>
        <strain evidence="2">MA.CK_98/00011463</strain>
    </source>
</reference>
<dbReference type="Pfam" id="PF03869">
    <property type="entry name" value="Arc"/>
    <property type="match status" value="1"/>
</dbReference>
<feature type="domain" description="Arc-like DNA binding" evidence="1">
    <location>
        <begin position="3"/>
        <end position="44"/>
    </location>
</feature>
<dbReference type="EMBL" id="DAAYQT010000018">
    <property type="protein sequence ID" value="HAG5358530.1"/>
    <property type="molecule type" value="Genomic_DNA"/>
</dbReference>
<gene>
    <name evidence="3" type="ORF">G8O64_004183</name>
    <name evidence="2" type="ORF">G8V93_004100</name>
</gene>
<dbReference type="GO" id="GO:0043565">
    <property type="term" value="F:sequence-specific DNA binding"/>
    <property type="evidence" value="ECO:0007669"/>
    <property type="project" value="UniProtKB-ARBA"/>
</dbReference>
<dbReference type="RefSeq" id="WP_241066189.1">
    <property type="nucleotide sequence ID" value="NZ_CP092861.1"/>
</dbReference>
<reference evidence="3" key="2">
    <citation type="submission" date="2020-02" db="EMBL/GenBank/DDBJ databases">
        <authorList>
            <consortium name="NCBI Pathogen Detection Project"/>
        </authorList>
    </citation>
    <scope>NUCLEOTIDE SEQUENCE</scope>
    <source>
        <strain evidence="3">MA.CK_98/00010293</strain>
        <strain evidence="2">MA.CK_98/00011463</strain>
    </source>
</reference>
<dbReference type="SUPFAM" id="SSF47598">
    <property type="entry name" value="Ribbon-helix-helix"/>
    <property type="match status" value="1"/>
</dbReference>
<keyword evidence="3" id="KW-0238">DNA-binding</keyword>
<dbReference type="GO" id="GO:0006355">
    <property type="term" value="P:regulation of DNA-templated transcription"/>
    <property type="evidence" value="ECO:0007669"/>
    <property type="project" value="InterPro"/>
</dbReference>
<organism evidence="3">
    <name type="scientific">Salmonella enterica</name>
    <name type="common">Salmonella choleraesuis</name>
    <dbReference type="NCBI Taxonomy" id="28901"/>
    <lineage>
        <taxon>Bacteria</taxon>
        <taxon>Pseudomonadati</taxon>
        <taxon>Pseudomonadota</taxon>
        <taxon>Gammaproteobacteria</taxon>
        <taxon>Enterobacterales</taxon>
        <taxon>Enterobacteriaceae</taxon>
        <taxon>Salmonella</taxon>
    </lineage>
</organism>